<evidence type="ECO:0000313" key="1">
    <source>
        <dbReference type="EMBL" id="KAJ8537693.1"/>
    </source>
</evidence>
<dbReference type="Proteomes" id="UP001152561">
    <property type="component" value="Unassembled WGS sequence"/>
</dbReference>
<dbReference type="AlphaFoldDB" id="A0A9Q1LI57"/>
<organism evidence="1 2">
    <name type="scientific">Anisodus acutangulus</name>
    <dbReference type="NCBI Taxonomy" id="402998"/>
    <lineage>
        <taxon>Eukaryota</taxon>
        <taxon>Viridiplantae</taxon>
        <taxon>Streptophyta</taxon>
        <taxon>Embryophyta</taxon>
        <taxon>Tracheophyta</taxon>
        <taxon>Spermatophyta</taxon>
        <taxon>Magnoliopsida</taxon>
        <taxon>eudicotyledons</taxon>
        <taxon>Gunneridae</taxon>
        <taxon>Pentapetalae</taxon>
        <taxon>asterids</taxon>
        <taxon>lamiids</taxon>
        <taxon>Solanales</taxon>
        <taxon>Solanaceae</taxon>
        <taxon>Solanoideae</taxon>
        <taxon>Hyoscyameae</taxon>
        <taxon>Anisodus</taxon>
    </lineage>
</organism>
<protein>
    <submittedName>
        <fullName evidence="1">Uncharacterized protein</fullName>
    </submittedName>
</protein>
<dbReference type="EMBL" id="JAJAGQ010000017">
    <property type="protein sequence ID" value="KAJ8537693.1"/>
    <property type="molecule type" value="Genomic_DNA"/>
</dbReference>
<reference evidence="2" key="1">
    <citation type="journal article" date="2023" name="Proc. Natl. Acad. Sci. U.S.A.">
        <title>Genomic and structural basis for evolution of tropane alkaloid biosynthesis.</title>
        <authorList>
            <person name="Wanga Y.-J."/>
            <person name="Taina T."/>
            <person name="Yua J.-Y."/>
            <person name="Lia J."/>
            <person name="Xua B."/>
            <person name="Chenc J."/>
            <person name="D'Auriad J.C."/>
            <person name="Huanga J.-P."/>
            <person name="Huanga S.-X."/>
        </authorList>
    </citation>
    <scope>NUCLEOTIDE SEQUENCE [LARGE SCALE GENOMIC DNA]</scope>
    <source>
        <strain evidence="2">cv. KIB-2019</strain>
    </source>
</reference>
<comment type="caution">
    <text evidence="1">The sequence shown here is derived from an EMBL/GenBank/DDBJ whole genome shotgun (WGS) entry which is preliminary data.</text>
</comment>
<keyword evidence="2" id="KW-1185">Reference proteome</keyword>
<proteinExistence type="predicted"/>
<evidence type="ECO:0000313" key="2">
    <source>
        <dbReference type="Proteomes" id="UP001152561"/>
    </source>
</evidence>
<name>A0A9Q1LI57_9SOLA</name>
<accession>A0A9Q1LI57</accession>
<sequence length="138" mass="15673">MARNVPNLKLKNVIVNSDNDTISDSEDEKNTAEKELDLPLEKLNLGRQKKLIVLNLGGLLVHRVRRRDRFNVQSYEPDLICGNFSGPKGDMQKFLDGLVDADDVPTYVKEHPLIGQPAITASHRDWDYYAKIIRFVGI</sequence>
<dbReference type="OrthoDB" id="1711508at2759"/>
<gene>
    <name evidence="1" type="ORF">K7X08_014233</name>
</gene>